<proteinExistence type="predicted"/>
<evidence type="ECO:0000313" key="1">
    <source>
        <dbReference type="EMBL" id="KAG5457703.1"/>
    </source>
</evidence>
<feature type="non-terminal residue" evidence="1">
    <location>
        <position position="1"/>
    </location>
</feature>
<protein>
    <submittedName>
        <fullName evidence="1">Uncharacterized protein</fullName>
    </submittedName>
</protein>
<reference evidence="1 2" key="1">
    <citation type="journal article" name="Sci. Rep.">
        <title>Genome-scale phylogenetic analyses confirm Olpidium as the closest living zoosporic fungus to the non-flagellated, terrestrial fungi.</title>
        <authorList>
            <person name="Chang Y."/>
            <person name="Rochon D."/>
            <person name="Sekimoto S."/>
            <person name="Wang Y."/>
            <person name="Chovatia M."/>
            <person name="Sandor L."/>
            <person name="Salamov A."/>
            <person name="Grigoriev I.V."/>
            <person name="Stajich J.E."/>
            <person name="Spatafora J.W."/>
        </authorList>
    </citation>
    <scope>NUCLEOTIDE SEQUENCE [LARGE SCALE GENOMIC DNA]</scope>
    <source>
        <strain evidence="1">S191</strain>
    </source>
</reference>
<dbReference type="EMBL" id="JAEFCI010009629">
    <property type="protein sequence ID" value="KAG5457703.1"/>
    <property type="molecule type" value="Genomic_DNA"/>
</dbReference>
<evidence type="ECO:0000313" key="2">
    <source>
        <dbReference type="Proteomes" id="UP000673691"/>
    </source>
</evidence>
<organism evidence="1 2">
    <name type="scientific">Olpidium bornovanus</name>
    <dbReference type="NCBI Taxonomy" id="278681"/>
    <lineage>
        <taxon>Eukaryota</taxon>
        <taxon>Fungi</taxon>
        <taxon>Fungi incertae sedis</taxon>
        <taxon>Olpidiomycota</taxon>
        <taxon>Olpidiomycotina</taxon>
        <taxon>Olpidiomycetes</taxon>
        <taxon>Olpidiales</taxon>
        <taxon>Olpidiaceae</taxon>
        <taxon>Olpidium</taxon>
    </lineage>
</organism>
<dbReference type="AlphaFoldDB" id="A0A8H8DGU0"/>
<keyword evidence="2" id="KW-1185">Reference proteome</keyword>
<name>A0A8H8DGU0_9FUNG</name>
<accession>A0A8H8DGU0</accession>
<gene>
    <name evidence="1" type="ORF">BJ554DRAFT_2215</name>
</gene>
<comment type="caution">
    <text evidence="1">The sequence shown here is derived from an EMBL/GenBank/DDBJ whole genome shotgun (WGS) entry which is preliminary data.</text>
</comment>
<dbReference type="Proteomes" id="UP000673691">
    <property type="component" value="Unassembled WGS sequence"/>
</dbReference>
<sequence length="150" mass="15550">TRFPLLETVVGLVLGGKKKNTLAANGLAVQEEELNGSLFSCSVLGVCAGRASPPPTRVVRPHGRFDRNTGRAVTAVAAARYQTDSLAGPMGGRLCRGSYLGQIPPSLFPPPLPPPFPVSLPPAPWVRPLPGPGVDSASAYRSLGCSRAPA</sequence>